<dbReference type="NCBIfam" id="NF001669">
    <property type="entry name" value="PRK00432.1"/>
    <property type="match status" value="1"/>
</dbReference>
<name>A0A2D6M0K0_9ARCH</name>
<dbReference type="GO" id="GO:0008270">
    <property type="term" value="F:zinc ion binding"/>
    <property type="evidence" value="ECO:0007669"/>
    <property type="project" value="UniProtKB-UniRule"/>
</dbReference>
<feature type="compositionally biased region" description="Basic and acidic residues" evidence="9">
    <location>
        <begin position="19"/>
        <end position="31"/>
    </location>
</feature>
<sequence length="67" mass="7987">MKDKERKGKRERKKHEIKKKGDYYKSEGDKASREKRFCPKCGAGVFMAEHADRFHCGKCSYTEWKDK</sequence>
<evidence type="ECO:0000256" key="4">
    <source>
        <dbReference type="ARBA" id="ARBA00022833"/>
    </source>
</evidence>
<proteinExistence type="inferred from homology"/>
<dbReference type="Gene3D" id="6.20.50.180">
    <property type="match status" value="1"/>
</dbReference>
<feature type="binding site" evidence="8">
    <location>
        <position position="41"/>
    </location>
    <ligand>
        <name>Zn(2+)</name>
        <dbReference type="ChEBI" id="CHEBI:29105"/>
    </ligand>
</feature>
<dbReference type="SMART" id="SM01402">
    <property type="entry name" value="Ribosomal_S27"/>
    <property type="match status" value="1"/>
</dbReference>
<feature type="binding site" evidence="8">
    <location>
        <position position="56"/>
    </location>
    <ligand>
        <name>Zn(2+)</name>
        <dbReference type="ChEBI" id="CHEBI:29105"/>
    </ligand>
</feature>
<keyword evidence="5 8" id="KW-0689">Ribosomal protein</keyword>
<evidence type="ECO:0000313" key="11">
    <source>
        <dbReference type="EMBL" id="MAG21953.1"/>
    </source>
</evidence>
<keyword evidence="2 8" id="KW-0479">Metal-binding</keyword>
<comment type="caution">
    <text evidence="11">The sequence shown here is derived from an EMBL/GenBank/DDBJ whole genome shotgun (WGS) entry which is preliminary data.</text>
</comment>
<evidence type="ECO:0000256" key="9">
    <source>
        <dbReference type="SAM" id="MobiDB-lite"/>
    </source>
</evidence>
<dbReference type="GO" id="GO:0006412">
    <property type="term" value="P:translation"/>
    <property type="evidence" value="ECO:0007669"/>
    <property type="project" value="UniProtKB-UniRule"/>
</dbReference>
<protein>
    <recommendedName>
        <fullName evidence="8">Small ribosomal subunit protein eS31</fullName>
    </recommendedName>
</protein>
<dbReference type="InterPro" id="IPR011332">
    <property type="entry name" value="Ribosomal_zn-bd"/>
</dbReference>
<feature type="region of interest" description="Disordered" evidence="9">
    <location>
        <begin position="1"/>
        <end position="31"/>
    </location>
</feature>
<dbReference type="GO" id="GO:1990904">
    <property type="term" value="C:ribonucleoprotein complex"/>
    <property type="evidence" value="ECO:0007669"/>
    <property type="project" value="UniProtKB-KW"/>
</dbReference>
<comment type="similarity">
    <text evidence="8">Belongs to the eukaryotic ribosomal protein eS31 family.</text>
</comment>
<evidence type="ECO:0000256" key="2">
    <source>
        <dbReference type="ARBA" id="ARBA00022723"/>
    </source>
</evidence>
<evidence type="ECO:0000256" key="8">
    <source>
        <dbReference type="HAMAP-Rule" id="MF_00777"/>
    </source>
</evidence>
<reference evidence="12" key="1">
    <citation type="submission" date="2017-09" db="EMBL/GenBank/DDBJ databases">
        <title>The Reconstruction of 2,631 Draft Metagenome-Assembled Genomes from the Global Oceans.</title>
        <authorList>
            <person name="Tully B.J."/>
            <person name="Graham E.D."/>
            <person name="Heidelberg J.F."/>
        </authorList>
    </citation>
    <scope>NUCLEOTIDE SEQUENCE [LARGE SCALE GENOMIC DNA]</scope>
</reference>
<dbReference type="Proteomes" id="UP000226592">
    <property type="component" value="Unassembled WGS sequence"/>
</dbReference>
<comment type="similarity">
    <text evidence="1">Belongs to the archaeal RpoM/eukaryotic RPA12/RPB9/RPC11 RNA polymerase family.</text>
</comment>
<dbReference type="InterPro" id="IPR019761">
    <property type="entry name" value="DNA-dir_RNA_pol-M_15_CS"/>
</dbReference>
<feature type="domain" description="Small ribosomal subunit protein eS31" evidence="10">
    <location>
        <begin position="20"/>
        <end position="62"/>
    </location>
</feature>
<keyword evidence="7 8" id="KW-0687">Ribonucleoprotein</keyword>
<keyword evidence="4 8" id="KW-0862">Zinc</keyword>
<feature type="binding site" evidence="8">
    <location>
        <position position="38"/>
    </location>
    <ligand>
        <name>Zn(2+)</name>
        <dbReference type="ChEBI" id="CHEBI:29105"/>
    </ligand>
</feature>
<evidence type="ECO:0000313" key="12">
    <source>
        <dbReference type="Proteomes" id="UP000226592"/>
    </source>
</evidence>
<dbReference type="GO" id="GO:0005840">
    <property type="term" value="C:ribosome"/>
    <property type="evidence" value="ECO:0007669"/>
    <property type="project" value="UniProtKB-KW"/>
</dbReference>
<evidence type="ECO:0000256" key="5">
    <source>
        <dbReference type="ARBA" id="ARBA00022980"/>
    </source>
</evidence>
<evidence type="ECO:0000259" key="10">
    <source>
        <dbReference type="SMART" id="SM01402"/>
    </source>
</evidence>
<evidence type="ECO:0000256" key="6">
    <source>
        <dbReference type="ARBA" id="ARBA00023163"/>
    </source>
</evidence>
<dbReference type="InterPro" id="IPR022845">
    <property type="entry name" value="Ribosomal_eS31_arc"/>
</dbReference>
<evidence type="ECO:0000256" key="1">
    <source>
        <dbReference type="ARBA" id="ARBA00008925"/>
    </source>
</evidence>
<dbReference type="HAMAP" id="MF_00777">
    <property type="entry name" value="Ribosomal_eS31"/>
    <property type="match status" value="1"/>
</dbReference>
<dbReference type="SUPFAM" id="SSF57829">
    <property type="entry name" value="Zn-binding ribosomal proteins"/>
    <property type="match status" value="1"/>
</dbReference>
<dbReference type="EMBL" id="NZBU01000005">
    <property type="protein sequence ID" value="MAG21953.1"/>
    <property type="molecule type" value="Genomic_DNA"/>
</dbReference>
<accession>A0A2D6M0K0</accession>
<dbReference type="PROSITE" id="PS01030">
    <property type="entry name" value="RNA_POL_M_15KD"/>
    <property type="match status" value="1"/>
</dbReference>
<comment type="cofactor">
    <cofactor evidence="8">
        <name>Zn(2+)</name>
        <dbReference type="ChEBI" id="CHEBI:29105"/>
    </cofactor>
    <text evidence="8">Binds 1 zinc ion per subunit.</text>
</comment>
<dbReference type="Pfam" id="PF01599">
    <property type="entry name" value="Ribosomal_S27"/>
    <property type="match status" value="1"/>
</dbReference>
<comment type="caution">
    <text evidence="8">Lacks conserved residue(s) required for the propagation of feature annotation.</text>
</comment>
<keyword evidence="3 8" id="KW-0863">Zinc-finger</keyword>
<keyword evidence="6" id="KW-0804">Transcription</keyword>
<feature type="compositionally biased region" description="Basic residues" evidence="9">
    <location>
        <begin position="9"/>
        <end position="18"/>
    </location>
</feature>
<dbReference type="InterPro" id="IPR002906">
    <property type="entry name" value="Ribosomal_eS31"/>
</dbReference>
<dbReference type="GO" id="GO:0003735">
    <property type="term" value="F:structural constituent of ribosome"/>
    <property type="evidence" value="ECO:0007669"/>
    <property type="project" value="InterPro"/>
</dbReference>
<evidence type="ECO:0000256" key="3">
    <source>
        <dbReference type="ARBA" id="ARBA00022771"/>
    </source>
</evidence>
<dbReference type="AlphaFoldDB" id="A0A2D6M0K0"/>
<organism evidence="11 12">
    <name type="scientific">Candidatus Iainarchaeum sp</name>
    <dbReference type="NCBI Taxonomy" id="3101447"/>
    <lineage>
        <taxon>Archaea</taxon>
        <taxon>Candidatus Iainarchaeota</taxon>
        <taxon>Candidatus Iainarchaeia</taxon>
        <taxon>Candidatus Iainarchaeales</taxon>
        <taxon>Candidatus Iainarchaeaceae</taxon>
        <taxon>Candidatus Iainarchaeum</taxon>
    </lineage>
</organism>
<gene>
    <name evidence="8" type="primary">rps27ae</name>
    <name evidence="11" type="ORF">CL943_01425</name>
</gene>
<evidence type="ECO:0000256" key="7">
    <source>
        <dbReference type="ARBA" id="ARBA00023274"/>
    </source>
</evidence>
<comment type="subunit">
    <text evidence="8">Part of the 30S ribosomal subunit.</text>
</comment>
<feature type="binding site" evidence="8">
    <location>
        <position position="59"/>
    </location>
    <ligand>
        <name>Zn(2+)</name>
        <dbReference type="ChEBI" id="CHEBI:29105"/>
    </ligand>
</feature>